<gene>
    <name evidence="2" type="ORF">SD70_22315</name>
</gene>
<sequence>MKLAVAGASGAIGRALIPLLVQAGHEVVGFTRNPEYAAELKNSGAQPVILDVFDREAVFTAIREARPDAVIHQLTSLGTRNFADNTRIRQEGTRNLVDASRAAGVSKMIAQSISFAYAPGEGPAAEDCPLDLEAPLPRKSTIEGVHALESAVAEMPEYVILRYGLFYGAGTWYAPDGFMAEQVRQQQLAATPGVSSFVHIDDAAHAALLALHWPSGCFNIVDDEPAAGTEWLPVYADALGAPAPAVKQQFDRWERGALNGKALQHGWKPRYRSWRDGFRHALGSPQ</sequence>
<keyword evidence="3" id="KW-1185">Reference proteome</keyword>
<organism evidence="2 3">
    <name type="scientific">Gordoniibacillus kamchatkensis</name>
    <dbReference type="NCBI Taxonomy" id="1590651"/>
    <lineage>
        <taxon>Bacteria</taxon>
        <taxon>Bacillati</taxon>
        <taxon>Bacillota</taxon>
        <taxon>Bacilli</taxon>
        <taxon>Bacillales</taxon>
        <taxon>Paenibacillaceae</taxon>
        <taxon>Gordoniibacillus</taxon>
    </lineage>
</organism>
<dbReference type="SUPFAM" id="SSF51735">
    <property type="entry name" value="NAD(P)-binding Rossmann-fold domains"/>
    <property type="match status" value="1"/>
</dbReference>
<dbReference type="RefSeq" id="WP_041049838.1">
    <property type="nucleotide sequence ID" value="NZ_JXAK01000044.1"/>
</dbReference>
<feature type="domain" description="NAD-dependent epimerase/dehydratase" evidence="1">
    <location>
        <begin position="5"/>
        <end position="214"/>
    </location>
</feature>
<dbReference type="EMBL" id="JXAK01000044">
    <property type="protein sequence ID" value="KIL39066.1"/>
    <property type="molecule type" value="Genomic_DNA"/>
</dbReference>
<dbReference type="InterPro" id="IPR001509">
    <property type="entry name" value="Epimerase_deHydtase"/>
</dbReference>
<evidence type="ECO:0000259" key="1">
    <source>
        <dbReference type="Pfam" id="PF01370"/>
    </source>
</evidence>
<dbReference type="InterPro" id="IPR051783">
    <property type="entry name" value="NAD(P)-dependent_oxidoreduct"/>
</dbReference>
<protein>
    <submittedName>
        <fullName evidence="2">dTDP-glucose 4,6-dehydratase</fullName>
    </submittedName>
</protein>
<accession>A0ABR5ADJ9</accession>
<dbReference type="Gene3D" id="3.40.50.720">
    <property type="entry name" value="NAD(P)-binding Rossmann-like Domain"/>
    <property type="match status" value="1"/>
</dbReference>
<name>A0ABR5ADJ9_9BACL</name>
<dbReference type="PANTHER" id="PTHR48079:SF6">
    <property type="entry name" value="NAD(P)-BINDING DOMAIN-CONTAINING PROTEIN-RELATED"/>
    <property type="match status" value="1"/>
</dbReference>
<dbReference type="Pfam" id="PF01370">
    <property type="entry name" value="Epimerase"/>
    <property type="match status" value="1"/>
</dbReference>
<dbReference type="PANTHER" id="PTHR48079">
    <property type="entry name" value="PROTEIN YEEZ"/>
    <property type="match status" value="1"/>
</dbReference>
<proteinExistence type="predicted"/>
<dbReference type="Proteomes" id="UP000031967">
    <property type="component" value="Unassembled WGS sequence"/>
</dbReference>
<dbReference type="InterPro" id="IPR036291">
    <property type="entry name" value="NAD(P)-bd_dom_sf"/>
</dbReference>
<evidence type="ECO:0000313" key="2">
    <source>
        <dbReference type="EMBL" id="KIL39066.1"/>
    </source>
</evidence>
<comment type="caution">
    <text evidence="2">The sequence shown here is derived from an EMBL/GenBank/DDBJ whole genome shotgun (WGS) entry which is preliminary data.</text>
</comment>
<reference evidence="2 3" key="1">
    <citation type="submission" date="2014-12" db="EMBL/GenBank/DDBJ databases">
        <title>Draft genome sequence of Paenibacillus kamchatkensis strain B-2647.</title>
        <authorList>
            <person name="Karlyshev A.V."/>
            <person name="Kudryashova E.B."/>
        </authorList>
    </citation>
    <scope>NUCLEOTIDE SEQUENCE [LARGE SCALE GENOMIC DNA]</scope>
    <source>
        <strain evidence="2 3">VKM B-2647</strain>
    </source>
</reference>
<evidence type="ECO:0000313" key="3">
    <source>
        <dbReference type="Proteomes" id="UP000031967"/>
    </source>
</evidence>